<gene>
    <name evidence="4" type="ORF">AB5J52_42790</name>
</gene>
<dbReference type="SUPFAM" id="SSF53613">
    <property type="entry name" value="Ribokinase-like"/>
    <property type="match status" value="1"/>
</dbReference>
<keyword evidence="2 4" id="KW-0418">Kinase</keyword>
<dbReference type="Pfam" id="PF00294">
    <property type="entry name" value="PfkB"/>
    <property type="match status" value="2"/>
</dbReference>
<keyword evidence="1 4" id="KW-0808">Transferase</keyword>
<dbReference type="InterPro" id="IPR029056">
    <property type="entry name" value="Ribokinase-like"/>
</dbReference>
<reference evidence="4" key="1">
    <citation type="submission" date="2024-07" db="EMBL/GenBank/DDBJ databases">
        <authorList>
            <person name="Yu S.T."/>
        </authorList>
    </citation>
    <scope>NUCLEOTIDE SEQUENCE</scope>
    <source>
        <strain evidence="4">R39</strain>
    </source>
</reference>
<protein>
    <submittedName>
        <fullName evidence="4">Carbohydrate kinase family protein</fullName>
        <ecNumber evidence="4">2.7.1.-</ecNumber>
    </submittedName>
</protein>
<dbReference type="PROSITE" id="PS00584">
    <property type="entry name" value="PFKB_KINASES_2"/>
    <property type="match status" value="1"/>
</dbReference>
<organism evidence="4">
    <name type="scientific">Streptomyces sp. R39</name>
    <dbReference type="NCBI Taxonomy" id="3238631"/>
    <lineage>
        <taxon>Bacteria</taxon>
        <taxon>Bacillati</taxon>
        <taxon>Actinomycetota</taxon>
        <taxon>Actinomycetes</taxon>
        <taxon>Kitasatosporales</taxon>
        <taxon>Streptomycetaceae</taxon>
        <taxon>Streptomyces</taxon>
    </lineage>
</organism>
<evidence type="ECO:0000256" key="2">
    <source>
        <dbReference type="ARBA" id="ARBA00022777"/>
    </source>
</evidence>
<dbReference type="EC" id="2.7.1.-" evidence="4"/>
<name>A0AB39QXP8_9ACTN</name>
<dbReference type="InterPro" id="IPR002173">
    <property type="entry name" value="Carboh/pur_kinase_PfkB_CS"/>
</dbReference>
<accession>A0AB39QXP8</accession>
<evidence type="ECO:0000256" key="1">
    <source>
        <dbReference type="ARBA" id="ARBA00022679"/>
    </source>
</evidence>
<dbReference type="InterPro" id="IPR011611">
    <property type="entry name" value="PfkB_dom"/>
</dbReference>
<dbReference type="PANTHER" id="PTHR10584:SF166">
    <property type="entry name" value="RIBOKINASE"/>
    <property type="match status" value="1"/>
</dbReference>
<dbReference type="PANTHER" id="PTHR10584">
    <property type="entry name" value="SUGAR KINASE"/>
    <property type="match status" value="1"/>
</dbReference>
<dbReference type="Gene3D" id="3.40.1190.20">
    <property type="match status" value="1"/>
</dbReference>
<evidence type="ECO:0000259" key="3">
    <source>
        <dbReference type="Pfam" id="PF00294"/>
    </source>
</evidence>
<feature type="domain" description="Carbohydrate kinase PfkB" evidence="3">
    <location>
        <begin position="183"/>
        <end position="305"/>
    </location>
</feature>
<evidence type="ECO:0000313" key="4">
    <source>
        <dbReference type="EMBL" id="XDQ48450.1"/>
    </source>
</evidence>
<dbReference type="EMBL" id="CP163441">
    <property type="protein sequence ID" value="XDQ48450.1"/>
    <property type="molecule type" value="Genomic_DNA"/>
</dbReference>
<proteinExistence type="predicted"/>
<sequence>MLIVEHFLWRHQTEAVTVLDVLFAGEVFCDLVFAGIPHLPTQGGEVFADRFAVVPGGTATRGVAAARLGLRTGLCAVIGTDFLGDHIVAELAREENLRLAWLRRDPAVQTPVTVAAANEHDRTFITYEEEGARRPEVWDGELPDTRFVQLTLGKPLPGWVARLRGRGTRVVGGVGWDPTGRWSPDVLTRLGEVDVFVCNAVEATSYTRTDTVEEAVKVLDGLVADVVVTDGPRGAVAVAGDTGELVRIPAPQVPAVDPTGAGDVFTAALITGLSHGWPLSTRLRFAGLCAALSVQSLGGAGSAPHRVAVDVFLAEISGIPDDDIDRIRAVLR</sequence>
<feature type="domain" description="Carbohydrate kinase PfkB" evidence="3">
    <location>
        <begin position="49"/>
        <end position="131"/>
    </location>
</feature>
<dbReference type="AlphaFoldDB" id="A0AB39QXP8"/>
<dbReference type="RefSeq" id="WP_369227238.1">
    <property type="nucleotide sequence ID" value="NZ_CP163441.1"/>
</dbReference>
<dbReference type="GO" id="GO:0016301">
    <property type="term" value="F:kinase activity"/>
    <property type="evidence" value="ECO:0007669"/>
    <property type="project" value="UniProtKB-KW"/>
</dbReference>